<dbReference type="InterPro" id="IPR001360">
    <property type="entry name" value="Glyco_hydro_1"/>
</dbReference>
<protein>
    <submittedName>
        <fullName evidence="1">dTDP-4-dehydrorhamnose reductase</fullName>
    </submittedName>
</protein>
<gene>
    <name evidence="1" type="ORF">SLNSH_18380</name>
</gene>
<dbReference type="InterPro" id="IPR017853">
    <property type="entry name" value="GH"/>
</dbReference>
<dbReference type="GO" id="GO:0005975">
    <property type="term" value="P:carbohydrate metabolic process"/>
    <property type="evidence" value="ECO:0007669"/>
    <property type="project" value="InterPro"/>
</dbReference>
<evidence type="ECO:0000313" key="1">
    <source>
        <dbReference type="EMBL" id="PSC03605.1"/>
    </source>
</evidence>
<dbReference type="AlphaFoldDB" id="A0A2T1HPM8"/>
<dbReference type="Proteomes" id="UP000239772">
    <property type="component" value="Unassembled WGS sequence"/>
</dbReference>
<name>A0A2T1HPM8_9HYPH</name>
<sequence length="536" mass="59498">MARIGDRWRDQFRETGHSDRESDLAAIAALGIRTLRYPVLWESIAPDRPDEADWSWHDRRLRVLRDLGITPIVGLVHHGAGPRYTSLVDPQFPEKLAVHAGRVAERYPWLEMFTPVNEPLTTARFAGLYGHWHPHGRDYRTFLAALVNECRGVQSAMQAIRQHIPGARLVQTEDLGRVYSAPELAYQADYENERRWLSFDLLCGRIGSDSNWRPELRENGVSDAALDQLAAAPCPPDVIGINHYLTSDRYLDPDLDAYPPQIHGGNAWTRYADVEAVRVDIPDSIGPEARLREAWERYHHIPLAITELHLGCTREEQLRWLSMTWNAARRLAGEGVDMRAVTLWSMLGAVDWNSLLTRDEGHYEPGVFDARFCPIRPTALAGAARQIVETGAFDHPVLDGRGWWERPNRFLRAKAAAAPDISPGARRLMIVAFAPAARDRIAAACHMRGLAMVTCSLEEALGNLRSGESPPWAVLADDRFWRGDASAGHAHELAAACRRKGLACVAVSELETADPSTLADVLDGVVDIAAGAGTGA</sequence>
<dbReference type="Pfam" id="PF00232">
    <property type="entry name" value="Glyco_hydro_1"/>
    <property type="match status" value="1"/>
</dbReference>
<dbReference type="RefSeq" id="WP_106338537.1">
    <property type="nucleotide sequence ID" value="NZ_PVZS01000023.1"/>
</dbReference>
<proteinExistence type="predicted"/>
<dbReference type="Gene3D" id="3.20.20.80">
    <property type="entry name" value="Glycosidases"/>
    <property type="match status" value="1"/>
</dbReference>
<dbReference type="GO" id="GO:0004553">
    <property type="term" value="F:hydrolase activity, hydrolyzing O-glycosyl compounds"/>
    <property type="evidence" value="ECO:0007669"/>
    <property type="project" value="InterPro"/>
</dbReference>
<accession>A0A2T1HPM8</accession>
<dbReference type="EMBL" id="PVZS01000023">
    <property type="protein sequence ID" value="PSC03605.1"/>
    <property type="molecule type" value="Genomic_DNA"/>
</dbReference>
<keyword evidence="2" id="KW-1185">Reference proteome</keyword>
<evidence type="ECO:0000313" key="2">
    <source>
        <dbReference type="Proteomes" id="UP000239772"/>
    </source>
</evidence>
<comment type="caution">
    <text evidence="1">The sequence shown here is derived from an EMBL/GenBank/DDBJ whole genome shotgun (WGS) entry which is preliminary data.</text>
</comment>
<organism evidence="1 2">
    <name type="scientific">Alsobacter soli</name>
    <dbReference type="NCBI Taxonomy" id="2109933"/>
    <lineage>
        <taxon>Bacteria</taxon>
        <taxon>Pseudomonadati</taxon>
        <taxon>Pseudomonadota</taxon>
        <taxon>Alphaproteobacteria</taxon>
        <taxon>Hyphomicrobiales</taxon>
        <taxon>Alsobacteraceae</taxon>
        <taxon>Alsobacter</taxon>
    </lineage>
</organism>
<dbReference type="SUPFAM" id="SSF51445">
    <property type="entry name" value="(Trans)glycosidases"/>
    <property type="match status" value="1"/>
</dbReference>
<reference evidence="2" key="1">
    <citation type="submission" date="2018-03" db="EMBL/GenBank/DDBJ databases">
        <authorList>
            <person name="Sun L."/>
            <person name="Liu H."/>
            <person name="Chen W."/>
            <person name="Huang K."/>
            <person name="Liu W."/>
            <person name="Gao X."/>
        </authorList>
    </citation>
    <scope>NUCLEOTIDE SEQUENCE [LARGE SCALE GENOMIC DNA]</scope>
    <source>
        <strain evidence="2">SH9</strain>
    </source>
</reference>